<accession>A0A5N6YGX3</accession>
<name>A0A5N6YGX3_9EURO</name>
<dbReference type="EMBL" id="ML737127">
    <property type="protein sequence ID" value="KAE8343766.1"/>
    <property type="molecule type" value="Genomic_DNA"/>
</dbReference>
<organism evidence="1">
    <name type="scientific">Aspergillus arachidicola</name>
    <dbReference type="NCBI Taxonomy" id="656916"/>
    <lineage>
        <taxon>Eukaryota</taxon>
        <taxon>Fungi</taxon>
        <taxon>Dikarya</taxon>
        <taxon>Ascomycota</taxon>
        <taxon>Pezizomycotina</taxon>
        <taxon>Eurotiomycetes</taxon>
        <taxon>Eurotiomycetidae</taxon>
        <taxon>Eurotiales</taxon>
        <taxon>Aspergillaceae</taxon>
        <taxon>Aspergillus</taxon>
        <taxon>Aspergillus subgen. Circumdati</taxon>
    </lineage>
</organism>
<gene>
    <name evidence="1" type="ORF">BDV24DRAFT_161075</name>
</gene>
<sequence>MSQASAEAAPPDEEDDLLDELTFVHTVFKFYQTPKSSELLWSIALHGMSILSTIAKMRRASDHNLEWSRLDYPMFIEVGQSLLTAARSPSVTKIRCQPTSCSAVGLYPLLPARNASMMCQQLVRMDPAYYYWYVVLRPDQCWSLISYPYYAKYARKGDPTF</sequence>
<dbReference type="Proteomes" id="UP000325558">
    <property type="component" value="Unassembled WGS sequence"/>
</dbReference>
<dbReference type="OrthoDB" id="4369165at2759"/>
<dbReference type="AlphaFoldDB" id="A0A5N6YGX3"/>
<protein>
    <submittedName>
        <fullName evidence="1">Uncharacterized protein</fullName>
    </submittedName>
</protein>
<proteinExistence type="predicted"/>
<reference evidence="1" key="1">
    <citation type="submission" date="2019-04" db="EMBL/GenBank/DDBJ databases">
        <title>Friends and foes A comparative genomics study of 23 Aspergillus species from section Flavi.</title>
        <authorList>
            <consortium name="DOE Joint Genome Institute"/>
            <person name="Kjaerbolling I."/>
            <person name="Vesth T."/>
            <person name="Frisvad J.C."/>
            <person name="Nybo J.L."/>
            <person name="Theobald S."/>
            <person name="Kildgaard S."/>
            <person name="Isbrandt T."/>
            <person name="Kuo A."/>
            <person name="Sato A."/>
            <person name="Lyhne E.K."/>
            <person name="Kogle M.E."/>
            <person name="Wiebenga A."/>
            <person name="Kun R.S."/>
            <person name="Lubbers R.J."/>
            <person name="Makela M.R."/>
            <person name="Barry K."/>
            <person name="Chovatia M."/>
            <person name="Clum A."/>
            <person name="Daum C."/>
            <person name="Haridas S."/>
            <person name="He G."/>
            <person name="LaButti K."/>
            <person name="Lipzen A."/>
            <person name="Mondo S."/>
            <person name="Riley R."/>
            <person name="Salamov A."/>
            <person name="Simmons B.A."/>
            <person name="Magnuson J.K."/>
            <person name="Henrissat B."/>
            <person name="Mortensen U.H."/>
            <person name="Larsen T.O."/>
            <person name="Devries R.P."/>
            <person name="Grigoriev I.V."/>
            <person name="Machida M."/>
            <person name="Baker S.E."/>
            <person name="Andersen M.R."/>
        </authorList>
    </citation>
    <scope>NUCLEOTIDE SEQUENCE</scope>
    <source>
        <strain evidence="1">CBS 117612</strain>
    </source>
</reference>
<evidence type="ECO:0000313" key="1">
    <source>
        <dbReference type="EMBL" id="KAE8343766.1"/>
    </source>
</evidence>